<comment type="similarity">
    <text evidence="1">Belongs to the peptidase S33 family.</text>
</comment>
<dbReference type="Proteomes" id="UP001519309">
    <property type="component" value="Unassembled WGS sequence"/>
</dbReference>
<feature type="signal peptide" evidence="4">
    <location>
        <begin position="1"/>
        <end position="29"/>
    </location>
</feature>
<accession>A0ABS4M3V6</accession>
<protein>
    <submittedName>
        <fullName evidence="7">Pimeloyl-ACP methyl ester carboxylesterase</fullName>
    </submittedName>
</protein>
<keyword evidence="2 4" id="KW-0732">Signal</keyword>
<evidence type="ECO:0000313" key="8">
    <source>
        <dbReference type="Proteomes" id="UP001519309"/>
    </source>
</evidence>
<dbReference type="Gene3D" id="3.40.50.1820">
    <property type="entry name" value="alpha/beta hydrolase"/>
    <property type="match status" value="1"/>
</dbReference>
<keyword evidence="8" id="KW-1185">Reference proteome</keyword>
<evidence type="ECO:0000259" key="6">
    <source>
        <dbReference type="Pfam" id="PF08386"/>
    </source>
</evidence>
<name>A0ABS4M3V6_9ACTN</name>
<evidence type="ECO:0000256" key="2">
    <source>
        <dbReference type="ARBA" id="ARBA00022729"/>
    </source>
</evidence>
<dbReference type="RefSeq" id="WP_079146809.1">
    <property type="nucleotide sequence ID" value="NZ_CP016279.1"/>
</dbReference>
<keyword evidence="3" id="KW-0378">Hydrolase</keyword>
<evidence type="ECO:0000256" key="1">
    <source>
        <dbReference type="ARBA" id="ARBA00010088"/>
    </source>
</evidence>
<dbReference type="InterPro" id="IPR051601">
    <property type="entry name" value="Serine_prot/Carboxylest_S33"/>
</dbReference>
<feature type="domain" description="Peptidase S33 tripeptidyl aminopeptidase-like C-terminal" evidence="6">
    <location>
        <begin position="414"/>
        <end position="514"/>
    </location>
</feature>
<evidence type="ECO:0000256" key="3">
    <source>
        <dbReference type="ARBA" id="ARBA00022801"/>
    </source>
</evidence>
<dbReference type="Pfam" id="PF00561">
    <property type="entry name" value="Abhydrolase_1"/>
    <property type="match status" value="1"/>
</dbReference>
<evidence type="ECO:0000259" key="5">
    <source>
        <dbReference type="Pfam" id="PF00561"/>
    </source>
</evidence>
<gene>
    <name evidence="7" type="ORF">J2Z21_007321</name>
</gene>
<dbReference type="EMBL" id="JAGGLP010000020">
    <property type="protein sequence ID" value="MBP2054318.1"/>
    <property type="molecule type" value="Genomic_DNA"/>
</dbReference>
<evidence type="ECO:0000256" key="4">
    <source>
        <dbReference type="SAM" id="SignalP"/>
    </source>
</evidence>
<dbReference type="PANTHER" id="PTHR43248">
    <property type="entry name" value="2-SUCCINYL-6-HYDROXY-2,4-CYCLOHEXADIENE-1-CARBOXYLATE SYNTHASE"/>
    <property type="match status" value="1"/>
</dbReference>
<dbReference type="SUPFAM" id="SSF53474">
    <property type="entry name" value="alpha/beta-Hydrolases"/>
    <property type="match status" value="1"/>
</dbReference>
<feature type="domain" description="AB hydrolase-1" evidence="5">
    <location>
        <begin position="97"/>
        <end position="247"/>
    </location>
</feature>
<organism evidence="7 8">
    <name type="scientific">Streptomyces griseochromogenes</name>
    <dbReference type="NCBI Taxonomy" id="68214"/>
    <lineage>
        <taxon>Bacteria</taxon>
        <taxon>Bacillati</taxon>
        <taxon>Actinomycetota</taxon>
        <taxon>Actinomycetes</taxon>
        <taxon>Kitasatosporales</taxon>
        <taxon>Streptomycetaceae</taxon>
        <taxon>Streptomyces</taxon>
    </lineage>
</organism>
<sequence>MHISGPTAGRRVCAAVIAAMVTCSTAVTGQDLAAAGGTPTPSVPAPKLDWRACVQGSPFDCATAKVPLDYDNPRGRTIELAVVKRKATAPGRRIGTLFFNPGGPGGPGTVQMPQNYESFPREVRERFDIVSWDPRGIGSSTAVNCFASPEEAAHWNASKAAGFPVGERERAAWIAAYKDLARRCERRDPELLRHVSTADTARDLDQLRRATGEPHLTYLGISYGTFLGATYANLFPGKVRAMVLDSDWDPQAWTNHASDNAPRLTTFLRVGSDRTAAATLDRFLALCGFTTTARCAFSAGSPKATRDKFDQLMQRLRKQPVGTSTYARTVADAVTSLYIVHPGWTDLAGRLQNLWQGRVPKPSPLPHAPPVPHPNPYLGEEQATAVFCGDSPNPRDPGVYHALEEAGAARAGDAGRFWTWAAEGCATWPAVAANRYRGPWNKPTAHPVLVVGTTYDPSTPYTGAQAMAKELADARLLTHDGYGHTALINPSNCVKAHESRYLIDGTLPPVGTTCRPDTPPFPAPKPRGGVAAGGGGMAGASYGSGELGATVVAVVCGPTRGSANAVGGVGGTGRSRWNRCGASRRH</sequence>
<proteinExistence type="inferred from homology"/>
<feature type="chain" id="PRO_5046543772" evidence="4">
    <location>
        <begin position="30"/>
        <end position="586"/>
    </location>
</feature>
<dbReference type="InterPro" id="IPR013595">
    <property type="entry name" value="Pept_S33_TAP-like_C"/>
</dbReference>
<dbReference type="InterPro" id="IPR029058">
    <property type="entry name" value="AB_hydrolase_fold"/>
</dbReference>
<reference evidence="7 8" key="1">
    <citation type="submission" date="2021-03" db="EMBL/GenBank/DDBJ databases">
        <title>Genomic Encyclopedia of Type Strains, Phase IV (KMG-IV): sequencing the most valuable type-strain genomes for metagenomic binning, comparative biology and taxonomic classification.</title>
        <authorList>
            <person name="Goeker M."/>
        </authorList>
    </citation>
    <scope>NUCLEOTIDE SEQUENCE [LARGE SCALE GENOMIC DNA]</scope>
    <source>
        <strain evidence="7 8">DSM 40499</strain>
    </source>
</reference>
<dbReference type="InterPro" id="IPR000073">
    <property type="entry name" value="AB_hydrolase_1"/>
</dbReference>
<dbReference type="PANTHER" id="PTHR43248:SF29">
    <property type="entry name" value="TRIPEPTIDYL AMINOPEPTIDASE"/>
    <property type="match status" value="1"/>
</dbReference>
<evidence type="ECO:0000313" key="7">
    <source>
        <dbReference type="EMBL" id="MBP2054318.1"/>
    </source>
</evidence>
<comment type="caution">
    <text evidence="7">The sequence shown here is derived from an EMBL/GenBank/DDBJ whole genome shotgun (WGS) entry which is preliminary data.</text>
</comment>
<dbReference type="Pfam" id="PF08386">
    <property type="entry name" value="Abhydrolase_4"/>
    <property type="match status" value="1"/>
</dbReference>